<protein>
    <recommendedName>
        <fullName evidence="3">Homeobox domain-containing protein</fullName>
    </recommendedName>
</protein>
<keyword evidence="2" id="KW-1185">Reference proteome</keyword>
<evidence type="ECO:0008006" key="3">
    <source>
        <dbReference type="Google" id="ProtNLM"/>
    </source>
</evidence>
<name>A0A397JR97_9GLOM</name>
<sequence length="70" mass="8771">MIKRQQKNNKTNNNQLKEILLQEEPILEKLLIYKEKIPDHIYDETLQLLGTEWDKKRLYNWWNYRIKQNN</sequence>
<dbReference type="OrthoDB" id="2417410at2759"/>
<proteinExistence type="predicted"/>
<dbReference type="Proteomes" id="UP000266861">
    <property type="component" value="Unassembled WGS sequence"/>
</dbReference>
<evidence type="ECO:0000313" key="1">
    <source>
        <dbReference type="EMBL" id="RHZ90197.1"/>
    </source>
</evidence>
<dbReference type="AlphaFoldDB" id="A0A397JR97"/>
<evidence type="ECO:0000313" key="2">
    <source>
        <dbReference type="Proteomes" id="UP000266861"/>
    </source>
</evidence>
<accession>A0A397JR97</accession>
<reference evidence="1 2" key="1">
    <citation type="submission" date="2018-08" db="EMBL/GenBank/DDBJ databases">
        <title>Genome and evolution of the arbuscular mycorrhizal fungus Diversispora epigaea (formerly Glomus versiforme) and its bacterial endosymbionts.</title>
        <authorList>
            <person name="Sun X."/>
            <person name="Fei Z."/>
            <person name="Harrison M."/>
        </authorList>
    </citation>
    <scope>NUCLEOTIDE SEQUENCE [LARGE SCALE GENOMIC DNA]</scope>
    <source>
        <strain evidence="1 2">IT104</strain>
    </source>
</reference>
<dbReference type="EMBL" id="PQFF01000003">
    <property type="protein sequence ID" value="RHZ90197.1"/>
    <property type="molecule type" value="Genomic_DNA"/>
</dbReference>
<organism evidence="1 2">
    <name type="scientific">Diversispora epigaea</name>
    <dbReference type="NCBI Taxonomy" id="1348612"/>
    <lineage>
        <taxon>Eukaryota</taxon>
        <taxon>Fungi</taxon>
        <taxon>Fungi incertae sedis</taxon>
        <taxon>Mucoromycota</taxon>
        <taxon>Glomeromycotina</taxon>
        <taxon>Glomeromycetes</taxon>
        <taxon>Diversisporales</taxon>
        <taxon>Diversisporaceae</taxon>
        <taxon>Diversispora</taxon>
    </lineage>
</organism>
<comment type="caution">
    <text evidence="1">The sequence shown here is derived from an EMBL/GenBank/DDBJ whole genome shotgun (WGS) entry which is preliminary data.</text>
</comment>
<gene>
    <name evidence="1" type="ORF">Glove_4g22</name>
</gene>